<gene>
    <name evidence="2" type="ORF">HD556DRAFT_1489416</name>
</gene>
<protein>
    <submittedName>
        <fullName evidence="2">Uncharacterized protein</fullName>
    </submittedName>
</protein>
<feature type="region of interest" description="Disordered" evidence="1">
    <location>
        <begin position="233"/>
        <end position="274"/>
    </location>
</feature>
<name>A0A9P7DTE6_9AGAM</name>
<dbReference type="EMBL" id="JABBWE010000005">
    <property type="protein sequence ID" value="KAG1802733.1"/>
    <property type="molecule type" value="Genomic_DNA"/>
</dbReference>
<comment type="caution">
    <text evidence="2">The sequence shown here is derived from an EMBL/GenBank/DDBJ whole genome shotgun (WGS) entry which is preliminary data.</text>
</comment>
<dbReference type="RefSeq" id="XP_041165630.1">
    <property type="nucleotide sequence ID" value="XM_041308779.1"/>
</dbReference>
<feature type="compositionally biased region" description="Low complexity" evidence="1">
    <location>
        <begin position="238"/>
        <end position="271"/>
    </location>
</feature>
<accession>A0A9P7DTE6</accession>
<dbReference type="GeneID" id="64602543"/>
<sequence length="424" mass="45786">RLDPFSTYFELCLLRGCSATRCCLTFGKCHVRILGFKRLNCRSSNLTSHTCTSTMNSYLIDCSRQQRLCTSVIALTALCASFTTVLMAQPEVTSMLDNVKAHWQDTEVDLLLQHLIQNWAAGGDGGNFMMPTFNSAATAINDNHAIQTIGPPKTGKMVKTKWTSSRAVMRPLRNKGWAPYDNMQMILGNNSGVRGRHALHPATTPPLSVNTTDDVLDVFDGGLDLLEMDVDTSGAAAPSDVPDMSPDLMMPPSAQLHGTSATTQAAGSQSSKRMRTDTFVDSSSQRTAPPTFINPVPLSSTLVSLPAPKKAAAKFAAKITPAVAVMNMQGSINRLTDVIEKTIAAPPPPPVPQVVVPTVPNIISHGLEIMHSKDGDFLSVGQRASLLRIFSLAGGDNKLAIYVGLKDDYETRRAFILELLDSLQ</sequence>
<reference evidence="2" key="1">
    <citation type="journal article" date="2020" name="New Phytol.">
        <title>Comparative genomics reveals dynamic genome evolution in host specialist ectomycorrhizal fungi.</title>
        <authorList>
            <person name="Lofgren L.A."/>
            <person name="Nguyen N.H."/>
            <person name="Vilgalys R."/>
            <person name="Ruytinx J."/>
            <person name="Liao H.L."/>
            <person name="Branco S."/>
            <person name="Kuo A."/>
            <person name="LaButti K."/>
            <person name="Lipzen A."/>
            <person name="Andreopoulos W."/>
            <person name="Pangilinan J."/>
            <person name="Riley R."/>
            <person name="Hundley H."/>
            <person name="Na H."/>
            <person name="Barry K."/>
            <person name="Grigoriev I.V."/>
            <person name="Stajich J.E."/>
            <person name="Kennedy P.G."/>
        </authorList>
    </citation>
    <scope>NUCLEOTIDE SEQUENCE</scope>
    <source>
        <strain evidence="2">S12</strain>
    </source>
</reference>
<evidence type="ECO:0000313" key="3">
    <source>
        <dbReference type="Proteomes" id="UP000719766"/>
    </source>
</evidence>
<dbReference type="Proteomes" id="UP000719766">
    <property type="component" value="Unassembled WGS sequence"/>
</dbReference>
<keyword evidence="3" id="KW-1185">Reference proteome</keyword>
<evidence type="ECO:0000256" key="1">
    <source>
        <dbReference type="SAM" id="MobiDB-lite"/>
    </source>
</evidence>
<dbReference type="OrthoDB" id="2689440at2759"/>
<organism evidence="2 3">
    <name type="scientific">Suillus plorans</name>
    <dbReference type="NCBI Taxonomy" id="116603"/>
    <lineage>
        <taxon>Eukaryota</taxon>
        <taxon>Fungi</taxon>
        <taxon>Dikarya</taxon>
        <taxon>Basidiomycota</taxon>
        <taxon>Agaricomycotina</taxon>
        <taxon>Agaricomycetes</taxon>
        <taxon>Agaricomycetidae</taxon>
        <taxon>Boletales</taxon>
        <taxon>Suillineae</taxon>
        <taxon>Suillaceae</taxon>
        <taxon>Suillus</taxon>
    </lineage>
</organism>
<feature type="non-terminal residue" evidence="2">
    <location>
        <position position="424"/>
    </location>
</feature>
<proteinExistence type="predicted"/>
<evidence type="ECO:0000313" key="2">
    <source>
        <dbReference type="EMBL" id="KAG1802733.1"/>
    </source>
</evidence>
<dbReference type="AlphaFoldDB" id="A0A9P7DTE6"/>